<dbReference type="EMBL" id="CP018799">
    <property type="protein sequence ID" value="ATX79444.1"/>
    <property type="molecule type" value="Genomic_DNA"/>
</dbReference>
<feature type="transmembrane region" description="Helical" evidence="6">
    <location>
        <begin position="316"/>
        <end position="335"/>
    </location>
</feature>
<dbReference type="KEGG" id="maes:Ga0123461_1025"/>
<dbReference type="Pfam" id="PF03739">
    <property type="entry name" value="LptF_LptG"/>
    <property type="match status" value="1"/>
</dbReference>
<dbReference type="GO" id="GO:0055085">
    <property type="term" value="P:transmembrane transport"/>
    <property type="evidence" value="ECO:0007669"/>
    <property type="project" value="InterPro"/>
</dbReference>
<feature type="transmembrane region" description="Helical" evidence="6">
    <location>
        <begin position="256"/>
        <end position="274"/>
    </location>
</feature>
<keyword evidence="5 6" id="KW-0472">Membrane</keyword>
<dbReference type="GO" id="GO:0043190">
    <property type="term" value="C:ATP-binding cassette (ABC) transporter complex"/>
    <property type="evidence" value="ECO:0007669"/>
    <property type="project" value="InterPro"/>
</dbReference>
<dbReference type="GO" id="GO:0015920">
    <property type="term" value="P:lipopolysaccharide transport"/>
    <property type="evidence" value="ECO:0007669"/>
    <property type="project" value="TreeGrafter"/>
</dbReference>
<dbReference type="InterPro" id="IPR005495">
    <property type="entry name" value="LptG/LptF_permease"/>
</dbReference>
<name>A0A2K8L3A6_MARES</name>
<evidence type="ECO:0000256" key="1">
    <source>
        <dbReference type="ARBA" id="ARBA00004651"/>
    </source>
</evidence>
<evidence type="ECO:0000256" key="3">
    <source>
        <dbReference type="ARBA" id="ARBA00022692"/>
    </source>
</evidence>
<organism evidence="7 8">
    <name type="scientific">Mariprofundus aestuarium</name>
    <dbReference type="NCBI Taxonomy" id="1921086"/>
    <lineage>
        <taxon>Bacteria</taxon>
        <taxon>Pseudomonadati</taxon>
        <taxon>Pseudomonadota</taxon>
        <taxon>Candidatius Mariprofundia</taxon>
        <taxon>Mariprofundales</taxon>
        <taxon>Mariprofundaceae</taxon>
        <taxon>Mariprofundus</taxon>
    </lineage>
</organism>
<evidence type="ECO:0000256" key="6">
    <source>
        <dbReference type="SAM" id="Phobius"/>
    </source>
</evidence>
<evidence type="ECO:0000256" key="2">
    <source>
        <dbReference type="ARBA" id="ARBA00022475"/>
    </source>
</evidence>
<gene>
    <name evidence="7" type="ORF">Ga0123461_1025</name>
</gene>
<keyword evidence="3 6" id="KW-0812">Transmembrane</keyword>
<comment type="subcellular location">
    <subcellularLocation>
        <location evidence="1">Cell membrane</location>
        <topology evidence="1">Multi-pass membrane protein</topology>
    </subcellularLocation>
</comment>
<sequence length="340" mass="37565">MSRALVTLAALLSIYVIIESFDKARYLGHGLDGGLMVEYLLLKIPFMISEFMPIIVLIGASIYLIELSRNHEMVAIRAAGLGINKLLMPLLAVAFLASALSFLIGEWITPVTNKRLDVIENVHIQQKKSASQGVQWLKDGQRFFRLTPLKESKFAIIILETDSQGGWLKRIDAASANYSNQQWQMSDVHITKPSSEHGMLHEKLEKMTLNSAIGPETAELPKPRHMHVSELYHYISDLEHAGLTTGSYTYALHRKFAAPLACLLMVILATALCLHTGSRNSKMSWGIVSAISLGLLFYVIGNAGNLLAGSERIPPAYAAWLPTLVFGGLGMFLLLKREGH</sequence>
<proteinExistence type="predicted"/>
<dbReference type="NCBIfam" id="TIGR04408">
    <property type="entry name" value="LptG_lptG"/>
    <property type="match status" value="1"/>
</dbReference>
<feature type="transmembrane region" description="Helical" evidence="6">
    <location>
        <begin position="286"/>
        <end position="304"/>
    </location>
</feature>
<keyword evidence="2" id="KW-1003">Cell membrane</keyword>
<evidence type="ECO:0000256" key="4">
    <source>
        <dbReference type="ARBA" id="ARBA00022989"/>
    </source>
</evidence>
<protein>
    <submittedName>
        <fullName evidence="7">Lipopolysaccharide export system permease protein</fullName>
    </submittedName>
</protein>
<dbReference type="Proteomes" id="UP000231701">
    <property type="component" value="Chromosome"/>
</dbReference>
<evidence type="ECO:0000313" key="7">
    <source>
        <dbReference type="EMBL" id="ATX79444.1"/>
    </source>
</evidence>
<dbReference type="AlphaFoldDB" id="A0A2K8L3A6"/>
<evidence type="ECO:0000256" key="5">
    <source>
        <dbReference type="ARBA" id="ARBA00023136"/>
    </source>
</evidence>
<evidence type="ECO:0000313" key="8">
    <source>
        <dbReference type="Proteomes" id="UP000231701"/>
    </source>
</evidence>
<feature type="transmembrane region" description="Helical" evidence="6">
    <location>
        <begin position="44"/>
        <end position="65"/>
    </location>
</feature>
<keyword evidence="8" id="KW-1185">Reference proteome</keyword>
<accession>A0A2K8L3A6</accession>
<dbReference type="PANTHER" id="PTHR33529:SF2">
    <property type="entry name" value="LIPOPOLYSACCHARIDE EXPORT SYSTEM PERMEASE PROTEIN LPTG"/>
    <property type="match status" value="1"/>
</dbReference>
<dbReference type="PANTHER" id="PTHR33529">
    <property type="entry name" value="SLR0882 PROTEIN-RELATED"/>
    <property type="match status" value="1"/>
</dbReference>
<reference evidence="7 8" key="1">
    <citation type="submission" date="2016-12" db="EMBL/GenBank/DDBJ databases">
        <title>Isolation and genomic insights into novel planktonic Zetaproteobacteria from stratified waters of the Chesapeake Bay.</title>
        <authorList>
            <person name="McAllister S.M."/>
            <person name="Kato S."/>
            <person name="Chan C.S."/>
            <person name="Chiu B.K."/>
            <person name="Field E.K."/>
        </authorList>
    </citation>
    <scope>NUCLEOTIDE SEQUENCE [LARGE SCALE GENOMIC DNA]</scope>
    <source>
        <strain evidence="7 8">CP-5</strain>
    </source>
</reference>
<dbReference type="InterPro" id="IPR030923">
    <property type="entry name" value="LptG"/>
</dbReference>
<keyword evidence="4 6" id="KW-1133">Transmembrane helix</keyword>
<feature type="transmembrane region" description="Helical" evidence="6">
    <location>
        <begin position="86"/>
        <end position="108"/>
    </location>
</feature>